<feature type="domain" description="Tail sheath protein C-terminal" evidence="3">
    <location>
        <begin position="422"/>
        <end position="529"/>
    </location>
</feature>
<comment type="similarity">
    <text evidence="1">Belongs to the myoviridae tail sheath protein family.</text>
</comment>
<dbReference type="AlphaFoldDB" id="A0A7V8GQE3"/>
<feature type="domain" description="Tail sheath protein subtilisin-like" evidence="2">
    <location>
        <begin position="236"/>
        <end position="420"/>
    </location>
</feature>
<evidence type="ECO:0000259" key="2">
    <source>
        <dbReference type="Pfam" id="PF04984"/>
    </source>
</evidence>
<proteinExistence type="inferred from homology"/>
<evidence type="ECO:0000256" key="1">
    <source>
        <dbReference type="ARBA" id="ARBA00008005"/>
    </source>
</evidence>
<comment type="caution">
    <text evidence="4">The sequence shown here is derived from an EMBL/GenBank/DDBJ whole genome shotgun (WGS) entry which is preliminary data.</text>
</comment>
<sequence>MVANYLHPGIYIEEIPSIRSIQGAPTSVAAFVGVTESGPFNTPTLITSWNAYTRQFGNLIWFGMNSWAVYEFFMEGGASCYVVRVGDLGNGKVAAVTLPSSGSGTKINTASAGDWGNSLLINISNNTSTTPSGGKTTQSPVFNLQVVVEAQTIDAAGANPSLATHMLVAYVTQNGLTTTVINGQNYYVLESFNGFTDAGAGFVGRINSHSMFIRVETTDGKRPNNTASPTKLQGGAASNWDLLSGMNALKTVQGLSLLAVPDTVTIVKNGVTDTAAQSQMINQGLSLCQDMGSLFYATDPPYGQSVQNIVAFKTGTLQNGQALNSSYGTLYYPWAWIFNPLSNSNVPIPPSGPALGRYAYTDGTIGVWKSPAGVNDGAMRSVVSLALPLTDADQDTLNPNGINTLRNLINYGNVIYGARTVSQDTQWTYLSVRRLFIFVEQSLKNSLQWVVFEPNDQQLWAGVTRDVSAFLNTLWQQGALFGATPQEAFFVTCDSSNNPPETRMLGQLYIDIGLAPVYPAEFVIIRITQKTAGPDSGG</sequence>
<keyword evidence="5" id="KW-1185">Reference proteome</keyword>
<evidence type="ECO:0000313" key="4">
    <source>
        <dbReference type="EMBL" id="KAF1688199.1"/>
    </source>
</evidence>
<dbReference type="Pfam" id="PF04984">
    <property type="entry name" value="Phage_sheath_1"/>
    <property type="match status" value="1"/>
</dbReference>
<dbReference type="Proteomes" id="UP000462066">
    <property type="component" value="Unassembled WGS sequence"/>
</dbReference>
<dbReference type="InterPro" id="IPR035089">
    <property type="entry name" value="Phage_sheath_subtilisin"/>
</dbReference>
<name>A0A7V8GQE3_9GAMM</name>
<reference evidence="4 5" key="1">
    <citation type="submission" date="2017-10" db="EMBL/GenBank/DDBJ databases">
        <title>Whole genome sequencing of Pseudoxanthomonas broegbernensis DSM 12573(T).</title>
        <authorList>
            <person name="Kumar S."/>
            <person name="Bansal K."/>
            <person name="Kaur A."/>
            <person name="Patil P."/>
            <person name="Sharma S."/>
            <person name="Patil P.B."/>
        </authorList>
    </citation>
    <scope>NUCLEOTIDE SEQUENCE [LARGE SCALE GENOMIC DNA]</scope>
    <source>
        <strain evidence="4 5">DSM 12573</strain>
    </source>
</reference>
<dbReference type="PANTHER" id="PTHR35861:SF1">
    <property type="entry name" value="PHAGE TAIL SHEATH PROTEIN"/>
    <property type="match status" value="1"/>
</dbReference>
<dbReference type="PANTHER" id="PTHR35861">
    <property type="match status" value="1"/>
</dbReference>
<dbReference type="Gene3D" id="3.40.50.11780">
    <property type="match status" value="2"/>
</dbReference>
<dbReference type="EMBL" id="MWIP01000001">
    <property type="protein sequence ID" value="KAF1688199.1"/>
    <property type="molecule type" value="Genomic_DNA"/>
</dbReference>
<evidence type="ECO:0000313" key="5">
    <source>
        <dbReference type="Proteomes" id="UP000462066"/>
    </source>
</evidence>
<dbReference type="InterPro" id="IPR052042">
    <property type="entry name" value="Tail_sheath_structural"/>
</dbReference>
<gene>
    <name evidence="4" type="ORF">B1992_00150</name>
</gene>
<organism evidence="4 5">
    <name type="scientific">Pseudoxanthomonas broegbernensis</name>
    <dbReference type="NCBI Taxonomy" id="83619"/>
    <lineage>
        <taxon>Bacteria</taxon>
        <taxon>Pseudomonadati</taxon>
        <taxon>Pseudomonadota</taxon>
        <taxon>Gammaproteobacteria</taxon>
        <taxon>Lysobacterales</taxon>
        <taxon>Lysobacteraceae</taxon>
        <taxon>Pseudoxanthomonas</taxon>
    </lineage>
</organism>
<dbReference type="Pfam" id="PF17482">
    <property type="entry name" value="Phage_sheath_1C"/>
    <property type="match status" value="1"/>
</dbReference>
<evidence type="ECO:0000259" key="3">
    <source>
        <dbReference type="Pfam" id="PF17482"/>
    </source>
</evidence>
<accession>A0A7V8GQE3</accession>
<protein>
    <submittedName>
        <fullName evidence="4">Phage tail protein</fullName>
    </submittedName>
</protein>
<dbReference type="InterPro" id="IPR020287">
    <property type="entry name" value="Tail_sheath_C"/>
</dbReference>